<dbReference type="EMBL" id="CAVMJV010000001">
    <property type="protein sequence ID" value="CAK5010701.1"/>
    <property type="molecule type" value="Genomic_DNA"/>
</dbReference>
<dbReference type="Proteomes" id="UP001497535">
    <property type="component" value="Unassembled WGS sequence"/>
</dbReference>
<protein>
    <submittedName>
        <fullName evidence="1">Uncharacterized protein</fullName>
    </submittedName>
</protein>
<evidence type="ECO:0000313" key="2">
    <source>
        <dbReference type="Proteomes" id="UP001497535"/>
    </source>
</evidence>
<organism evidence="1 2">
    <name type="scientific">Meloidogyne enterolobii</name>
    <name type="common">Root-knot nematode worm</name>
    <name type="synonym">Meloidogyne mayaguensis</name>
    <dbReference type="NCBI Taxonomy" id="390850"/>
    <lineage>
        <taxon>Eukaryota</taxon>
        <taxon>Metazoa</taxon>
        <taxon>Ecdysozoa</taxon>
        <taxon>Nematoda</taxon>
        <taxon>Chromadorea</taxon>
        <taxon>Rhabditida</taxon>
        <taxon>Tylenchina</taxon>
        <taxon>Tylenchomorpha</taxon>
        <taxon>Tylenchoidea</taxon>
        <taxon>Meloidogynidae</taxon>
        <taxon>Meloidogyninae</taxon>
        <taxon>Meloidogyne</taxon>
    </lineage>
</organism>
<gene>
    <name evidence="1" type="ORF">MENTE1834_LOCUS1696</name>
</gene>
<reference evidence="1" key="1">
    <citation type="submission" date="2023-11" db="EMBL/GenBank/DDBJ databases">
        <authorList>
            <person name="Poullet M."/>
        </authorList>
    </citation>
    <scope>NUCLEOTIDE SEQUENCE</scope>
    <source>
        <strain evidence="1">E1834</strain>
    </source>
</reference>
<sequence length="76" mass="9332">MHFVAFSNEGHIFFFQLFKLSSPSHSLFSLKFFHIDFSSKSKNINHFSIIHFIFPLWQKWIYIFTEKILWPLMKIY</sequence>
<keyword evidence="2" id="KW-1185">Reference proteome</keyword>
<evidence type="ECO:0000313" key="1">
    <source>
        <dbReference type="EMBL" id="CAK5010701.1"/>
    </source>
</evidence>
<accession>A0ACB0XP62</accession>
<comment type="caution">
    <text evidence="1">The sequence shown here is derived from an EMBL/GenBank/DDBJ whole genome shotgun (WGS) entry which is preliminary data.</text>
</comment>
<proteinExistence type="predicted"/>
<name>A0ACB0XP62_MELEN</name>